<dbReference type="Proteomes" id="UP001596098">
    <property type="component" value="Unassembled WGS sequence"/>
</dbReference>
<dbReference type="EMBL" id="JBHSQI010000001">
    <property type="protein sequence ID" value="MFC6152378.1"/>
    <property type="molecule type" value="Genomic_DNA"/>
</dbReference>
<keyword evidence="2" id="KW-1185">Reference proteome</keyword>
<reference evidence="2" key="1">
    <citation type="journal article" date="2019" name="Int. J. Syst. Evol. Microbiol.">
        <title>The Global Catalogue of Microorganisms (GCM) 10K type strain sequencing project: providing services to taxonomists for standard genome sequencing and annotation.</title>
        <authorList>
            <consortium name="The Broad Institute Genomics Platform"/>
            <consortium name="The Broad Institute Genome Sequencing Center for Infectious Disease"/>
            <person name="Wu L."/>
            <person name="Ma J."/>
        </authorList>
    </citation>
    <scope>NUCLEOTIDE SEQUENCE [LARGE SCALE GENOMIC DNA]</scope>
    <source>
        <strain evidence="2">DFY28</strain>
    </source>
</reference>
<gene>
    <name evidence="1" type="ORF">ACFPWU_01700</name>
</gene>
<accession>A0ABW1QSW7</accession>
<evidence type="ECO:0000313" key="2">
    <source>
        <dbReference type="Proteomes" id="UP001596098"/>
    </source>
</evidence>
<name>A0ABW1QSW7_9ACTN</name>
<evidence type="ECO:0008006" key="3">
    <source>
        <dbReference type="Google" id="ProtNLM"/>
    </source>
</evidence>
<dbReference type="RefSeq" id="WP_128220607.1">
    <property type="nucleotide sequence ID" value="NZ_CP034929.1"/>
</dbReference>
<proteinExistence type="predicted"/>
<evidence type="ECO:0000313" key="1">
    <source>
        <dbReference type="EMBL" id="MFC6152378.1"/>
    </source>
</evidence>
<protein>
    <recommendedName>
        <fullName evidence="3">CARDB domain-containing protein</fullName>
    </recommendedName>
</protein>
<organism evidence="1 2">
    <name type="scientific">Nocardioides yefusunii</name>
    <dbReference type="NCBI Taxonomy" id="2500546"/>
    <lineage>
        <taxon>Bacteria</taxon>
        <taxon>Bacillati</taxon>
        <taxon>Actinomycetota</taxon>
        <taxon>Actinomycetes</taxon>
        <taxon>Propionibacteriales</taxon>
        <taxon>Nocardioidaceae</taxon>
        <taxon>Nocardioides</taxon>
    </lineage>
</organism>
<sequence length="716" mass="73441">MPVATGLHASPSFAAEAVRAMGACWVYTPETTGIAEDDLLGQLTAPVQSDGIGGDVATAPVAWSPDADGAELRLETSGGTARGSERSISLELADGPVLDATTRREGTAHAVLRLIAPGEDVAAELTPEELSERMRIASTEFAVEAGEQADGLVFTAEDVIDLVDEGEYRVVLQSVHFVVTEETVPGSVTTLHWACNAQQGTEPTASAAPAPGGTEVVPALNPAASPEPFVGVMSEFAVQNTSLLLLDDVRGQVGTAAARAGDVLVLSASGMETSSSFNVGFGPAGGPYVLDNMVVTSDEEGVVERFEVAVPQGAVVGQGEVTLVKIGTPEVPSAPAGVPLSLRILGAPVLTATETVGDERLDVVVAGVGFDPLTQVRVRGRAGEAAASDKAVEVWTDVDGAFTTDYVLTDLDATALRARQTREASFGELTARVELANAVPGPSGSKPPVTPPAEVPTPITPPVAVPPSVPAPSVPAPVVPAPIAPIAPTAPPLNIPLPETAPIVEVPAPEVPDAIAVAELKLTEPTLEGSVSMGELFGGSSERRVVFEVENVGGAAADDPDVLLGIGRTADATPSTVATSLGTIEPGARVAVGINLALPMASFGTYQVVGQVGDETATSFSVRWDTYPWGLFAANVAGVGLLVWGVSRRRTKAAPIPAGPETAEAGASVVDLDALDKWWKEGKVVHAAPEVLEDNDSVVDLDAADRWWARNKGNVS</sequence>
<comment type="caution">
    <text evidence="1">The sequence shown here is derived from an EMBL/GenBank/DDBJ whole genome shotgun (WGS) entry which is preliminary data.</text>
</comment>